<sequence>MNAIASKRIPLTNNTTELVIRRFAQHYQNFCVFDRIATAERYLTVFEWCAHGAPLPRSTPRLAPGARSGDSPKGVTVTRVKLCAKVPYAIIFGAGMRSACGA</sequence>
<evidence type="ECO:0000313" key="1">
    <source>
        <dbReference type="EMBL" id="RRR76886.1"/>
    </source>
</evidence>
<dbReference type="EMBL" id="RSAS01000091">
    <property type="protein sequence ID" value="RRR76886.1"/>
    <property type="molecule type" value="Genomic_DNA"/>
</dbReference>
<evidence type="ECO:0000313" key="2">
    <source>
        <dbReference type="Proteomes" id="UP000280307"/>
    </source>
</evidence>
<comment type="caution">
    <text evidence="1">The sequence shown here is derived from an EMBL/GenBank/DDBJ whole genome shotgun (WGS) entry which is preliminary data.</text>
</comment>
<proteinExistence type="predicted"/>
<accession>A0A426U981</accession>
<dbReference type="AlphaFoldDB" id="A0A426U981"/>
<gene>
    <name evidence="1" type="ORF">EI684_02260</name>
</gene>
<reference evidence="1 2" key="1">
    <citation type="submission" date="2018-12" db="EMBL/GenBank/DDBJ databases">
        <title>Genome Sequence of Candidatus Viridilinea halotolerans isolated from saline sulfide-rich spring.</title>
        <authorList>
            <person name="Grouzdev D.S."/>
            <person name="Burganskaya E.I."/>
            <person name="Krutkina M.S."/>
            <person name="Sukhacheva M.V."/>
            <person name="Gorlenko V.M."/>
        </authorList>
    </citation>
    <scope>NUCLEOTIDE SEQUENCE [LARGE SCALE GENOMIC DNA]</scope>
    <source>
        <strain evidence="1">Chok-6</strain>
    </source>
</reference>
<name>A0A426U981_9CHLR</name>
<protein>
    <submittedName>
        <fullName evidence="1">Uncharacterized protein</fullName>
    </submittedName>
</protein>
<dbReference type="Proteomes" id="UP000280307">
    <property type="component" value="Unassembled WGS sequence"/>
</dbReference>
<organism evidence="1 2">
    <name type="scientific">Candidatus Viridilinea halotolerans</name>
    <dbReference type="NCBI Taxonomy" id="2491704"/>
    <lineage>
        <taxon>Bacteria</taxon>
        <taxon>Bacillati</taxon>
        <taxon>Chloroflexota</taxon>
        <taxon>Chloroflexia</taxon>
        <taxon>Chloroflexales</taxon>
        <taxon>Chloroflexineae</taxon>
        <taxon>Oscillochloridaceae</taxon>
        <taxon>Candidatus Viridilinea</taxon>
    </lineage>
</organism>